<accession>A0A4Z1NVH4</accession>
<evidence type="ECO:0000256" key="1">
    <source>
        <dbReference type="SAM" id="MobiDB-lite"/>
    </source>
</evidence>
<gene>
    <name evidence="2" type="ORF">E6O75_ATG08525</name>
</gene>
<protein>
    <submittedName>
        <fullName evidence="2">Uncharacterized protein</fullName>
    </submittedName>
</protein>
<evidence type="ECO:0000313" key="2">
    <source>
        <dbReference type="EMBL" id="TID15272.1"/>
    </source>
</evidence>
<evidence type="ECO:0000313" key="3">
    <source>
        <dbReference type="Proteomes" id="UP000298493"/>
    </source>
</evidence>
<feature type="region of interest" description="Disordered" evidence="1">
    <location>
        <begin position="116"/>
        <end position="138"/>
    </location>
</feature>
<name>A0A4Z1NVH4_9PEZI</name>
<keyword evidence="3" id="KW-1185">Reference proteome</keyword>
<dbReference type="Proteomes" id="UP000298493">
    <property type="component" value="Unassembled WGS sequence"/>
</dbReference>
<reference evidence="2 3" key="1">
    <citation type="submission" date="2019-04" db="EMBL/GenBank/DDBJ databases">
        <title>High contiguity whole genome sequence and gene annotation resource for two Venturia nashicola isolates.</title>
        <authorList>
            <person name="Prokchorchik M."/>
            <person name="Won K."/>
            <person name="Lee Y."/>
            <person name="Choi E.D."/>
            <person name="Segonzac C."/>
            <person name="Sohn K.H."/>
        </authorList>
    </citation>
    <scope>NUCLEOTIDE SEQUENCE [LARGE SCALE GENOMIC DNA]</scope>
    <source>
        <strain evidence="2 3">PRI2</strain>
    </source>
</reference>
<sequence length="138" mass="14816">MVTASTPATRIPNDWSDPNVLNSMTPIEDIDMSRLMAVNALVTLQSDDLGKPTRITSCTRYKVAVTAAGIYHEEHFVALFVVGKGGPETLPMIDINVTPLLKKLLGDVAVRWFQSTVGPSTSVPPPPPSPVDVDMDGT</sequence>
<comment type="caution">
    <text evidence="2">The sequence shown here is derived from an EMBL/GenBank/DDBJ whole genome shotgun (WGS) entry which is preliminary data.</text>
</comment>
<proteinExistence type="predicted"/>
<dbReference type="EMBL" id="SNSC02000021">
    <property type="protein sequence ID" value="TID15272.1"/>
    <property type="molecule type" value="Genomic_DNA"/>
</dbReference>
<dbReference type="AlphaFoldDB" id="A0A4Z1NVH4"/>
<organism evidence="2 3">
    <name type="scientific">Venturia nashicola</name>
    <dbReference type="NCBI Taxonomy" id="86259"/>
    <lineage>
        <taxon>Eukaryota</taxon>
        <taxon>Fungi</taxon>
        <taxon>Dikarya</taxon>
        <taxon>Ascomycota</taxon>
        <taxon>Pezizomycotina</taxon>
        <taxon>Dothideomycetes</taxon>
        <taxon>Pleosporomycetidae</taxon>
        <taxon>Venturiales</taxon>
        <taxon>Venturiaceae</taxon>
        <taxon>Venturia</taxon>
    </lineage>
</organism>